<dbReference type="GO" id="GO:0046872">
    <property type="term" value="F:metal ion binding"/>
    <property type="evidence" value="ECO:0007669"/>
    <property type="project" value="UniProtKB-KW"/>
</dbReference>
<feature type="binding site" evidence="3">
    <location>
        <position position="173"/>
    </location>
    <ligand>
        <name>Cu cation</name>
        <dbReference type="ChEBI" id="CHEBI:23378"/>
    </ligand>
</feature>
<dbReference type="InterPro" id="IPR036249">
    <property type="entry name" value="Thioredoxin-like_sf"/>
</dbReference>
<keyword evidence="8" id="KW-1185">Reference proteome</keyword>
<keyword evidence="3" id="KW-0479">Metal-binding</keyword>
<evidence type="ECO:0000256" key="1">
    <source>
        <dbReference type="ARBA" id="ARBA00010996"/>
    </source>
</evidence>
<organism evidence="7 8">
    <name type="scientific">Aureispira anguillae</name>
    <dbReference type="NCBI Taxonomy" id="2864201"/>
    <lineage>
        <taxon>Bacteria</taxon>
        <taxon>Pseudomonadati</taxon>
        <taxon>Bacteroidota</taxon>
        <taxon>Saprospiria</taxon>
        <taxon>Saprospirales</taxon>
        <taxon>Saprospiraceae</taxon>
        <taxon>Aureispira</taxon>
    </lineage>
</organism>
<dbReference type="AlphaFoldDB" id="A0A915YC24"/>
<comment type="similarity">
    <text evidence="1">Belongs to the SCO1/2 family.</text>
</comment>
<protein>
    <submittedName>
        <fullName evidence="7">SCO family protein</fullName>
    </submittedName>
</protein>
<dbReference type="Proteomes" id="UP001060919">
    <property type="component" value="Chromosome"/>
</dbReference>
<feature type="signal peptide" evidence="5">
    <location>
        <begin position="1"/>
        <end position="18"/>
    </location>
</feature>
<gene>
    <name evidence="7" type="ORF">AsAng_0010350</name>
</gene>
<dbReference type="InterPro" id="IPR003782">
    <property type="entry name" value="SCO1/SenC"/>
</dbReference>
<proteinExistence type="inferred from homology"/>
<keyword evidence="2 3" id="KW-0186">Copper</keyword>
<dbReference type="InterPro" id="IPR013766">
    <property type="entry name" value="Thioredoxin_domain"/>
</dbReference>
<name>A0A915YC24_9BACT</name>
<dbReference type="Pfam" id="PF02630">
    <property type="entry name" value="SCO1-SenC"/>
    <property type="match status" value="1"/>
</dbReference>
<dbReference type="CDD" id="cd02968">
    <property type="entry name" value="SCO"/>
    <property type="match status" value="1"/>
</dbReference>
<dbReference type="PANTHER" id="PTHR12151">
    <property type="entry name" value="ELECTRON TRANSPORT PROTIN SCO1/SENC FAMILY MEMBER"/>
    <property type="match status" value="1"/>
</dbReference>
<evidence type="ECO:0000256" key="4">
    <source>
        <dbReference type="PIRSR" id="PIRSR603782-2"/>
    </source>
</evidence>
<dbReference type="SUPFAM" id="SSF52833">
    <property type="entry name" value="Thioredoxin-like"/>
    <property type="match status" value="1"/>
</dbReference>
<dbReference type="RefSeq" id="WP_264791649.1">
    <property type="nucleotide sequence ID" value="NZ_AP026867.1"/>
</dbReference>
<reference evidence="7" key="1">
    <citation type="submission" date="2022-09" db="EMBL/GenBank/DDBJ databases">
        <title>Aureispira anguillicida sp. nov., isolated from Leptocephalus of Japanese eel Anguilla japonica.</title>
        <authorList>
            <person name="Yuasa K."/>
            <person name="Mekata T."/>
            <person name="Ikunari K."/>
        </authorList>
    </citation>
    <scope>NUCLEOTIDE SEQUENCE</scope>
    <source>
        <strain evidence="7">EL160426</strain>
    </source>
</reference>
<dbReference type="Gene3D" id="3.40.30.10">
    <property type="entry name" value="Glutaredoxin"/>
    <property type="match status" value="1"/>
</dbReference>
<feature type="domain" description="Thioredoxin" evidence="6">
    <location>
        <begin position="47"/>
        <end position="210"/>
    </location>
</feature>
<feature type="binding site" evidence="3">
    <location>
        <position position="85"/>
    </location>
    <ligand>
        <name>Cu cation</name>
        <dbReference type="ChEBI" id="CHEBI:23378"/>
    </ligand>
</feature>
<dbReference type="KEGG" id="aup:AsAng_0010350"/>
<accession>A0A915YC24</accession>
<sequence length="212" mass="24168">MKYIVLVLALAFIYGACAPSSENASGLPVIGFKTLVEKEVNGKKVVDSVDHVIPAFSFVNQDSNEITEATVKNKIYLVDFFFTSCPTICPKVKKNMKKVYEVYKDRPDFLILSHSIDTKYDTVGRLAWYANKFHINSNTWHLLTGNKEDIYKMSYQYYITALEAEDAPGGFDHSGAVALLDRKRRIRGMYDGTDPDRMDELIRDIQLLMDKE</sequence>
<feature type="disulfide bond" description="Redox-active" evidence="4">
    <location>
        <begin position="85"/>
        <end position="89"/>
    </location>
</feature>
<evidence type="ECO:0000256" key="3">
    <source>
        <dbReference type="PIRSR" id="PIRSR603782-1"/>
    </source>
</evidence>
<evidence type="ECO:0000259" key="6">
    <source>
        <dbReference type="PROSITE" id="PS51352"/>
    </source>
</evidence>
<evidence type="ECO:0000313" key="7">
    <source>
        <dbReference type="EMBL" id="BDS10327.1"/>
    </source>
</evidence>
<feature type="chain" id="PRO_5036673124" evidence="5">
    <location>
        <begin position="19"/>
        <end position="212"/>
    </location>
</feature>
<keyword evidence="5" id="KW-0732">Signal</keyword>
<dbReference type="PROSITE" id="PS51352">
    <property type="entry name" value="THIOREDOXIN_2"/>
    <property type="match status" value="1"/>
</dbReference>
<dbReference type="PANTHER" id="PTHR12151:SF25">
    <property type="entry name" value="LINALOOL DEHYDRATASE_ISOMERASE DOMAIN-CONTAINING PROTEIN"/>
    <property type="match status" value="1"/>
</dbReference>
<dbReference type="EMBL" id="AP026867">
    <property type="protein sequence ID" value="BDS10327.1"/>
    <property type="molecule type" value="Genomic_DNA"/>
</dbReference>
<evidence type="ECO:0000256" key="5">
    <source>
        <dbReference type="SAM" id="SignalP"/>
    </source>
</evidence>
<evidence type="ECO:0000256" key="2">
    <source>
        <dbReference type="ARBA" id="ARBA00023008"/>
    </source>
</evidence>
<feature type="binding site" evidence="3">
    <location>
        <position position="89"/>
    </location>
    <ligand>
        <name>Cu cation</name>
        <dbReference type="ChEBI" id="CHEBI:23378"/>
    </ligand>
</feature>
<keyword evidence="4" id="KW-1015">Disulfide bond</keyword>
<evidence type="ECO:0000313" key="8">
    <source>
        <dbReference type="Proteomes" id="UP001060919"/>
    </source>
</evidence>